<dbReference type="GO" id="GO:0010001">
    <property type="term" value="P:glial cell differentiation"/>
    <property type="evidence" value="ECO:0007669"/>
    <property type="project" value="TreeGrafter"/>
</dbReference>
<dbReference type="InterPro" id="IPR013106">
    <property type="entry name" value="Ig_V-set"/>
</dbReference>
<dbReference type="InterPro" id="IPR050691">
    <property type="entry name" value="Hyaluronan_bind_Proteoglycan"/>
</dbReference>
<evidence type="ECO:0000256" key="2">
    <source>
        <dbReference type="ARBA" id="ARBA00022525"/>
    </source>
</evidence>
<dbReference type="SMART" id="SM00445">
    <property type="entry name" value="LINK"/>
    <property type="match status" value="2"/>
</dbReference>
<dbReference type="CDD" id="cd05877">
    <property type="entry name" value="Ig_LP_like"/>
    <property type="match status" value="1"/>
</dbReference>
<dbReference type="GO" id="GO:0005540">
    <property type="term" value="F:hyaluronic acid binding"/>
    <property type="evidence" value="ECO:0007669"/>
    <property type="project" value="UniProtKB-KW"/>
</dbReference>
<dbReference type="InterPro" id="IPR016187">
    <property type="entry name" value="CTDL_fold"/>
</dbReference>
<dbReference type="PROSITE" id="PS50835">
    <property type="entry name" value="IG_LIKE"/>
    <property type="match status" value="1"/>
</dbReference>
<evidence type="ECO:0000256" key="6">
    <source>
        <dbReference type="ARBA" id="ARBA00023290"/>
    </source>
</evidence>
<dbReference type="STRING" id="113540.ENSSFOP00015028564"/>
<dbReference type="InterPro" id="IPR000538">
    <property type="entry name" value="Link_dom"/>
</dbReference>
<keyword evidence="5 9" id="KW-1015">Disulfide bond</keyword>
<dbReference type="GO" id="GO:0001501">
    <property type="term" value="P:skeletal system development"/>
    <property type="evidence" value="ECO:0007669"/>
    <property type="project" value="TreeGrafter"/>
</dbReference>
<protein>
    <submittedName>
        <fullName evidence="13">Hyaluronan and proteoglycan link protein 3-like</fullName>
    </submittedName>
</protein>
<dbReference type="Pfam" id="PF07686">
    <property type="entry name" value="V-set"/>
    <property type="match status" value="1"/>
</dbReference>
<reference evidence="13" key="1">
    <citation type="submission" date="2015-08" db="EMBL/GenBank/DDBJ databases">
        <title>The genome of the Asian arowana (Scleropages formosus).</title>
        <authorList>
            <person name="Tan M.H."/>
            <person name="Gan H.M."/>
            <person name="Croft L.J."/>
            <person name="Austin C.M."/>
        </authorList>
    </citation>
    <scope>NUCLEOTIDE SEQUENCE [LARGE SCALE GENOMIC DNA]</scope>
    <source>
        <strain evidence="13">Aro1</strain>
    </source>
</reference>
<dbReference type="GO" id="GO:0007417">
    <property type="term" value="P:central nervous system development"/>
    <property type="evidence" value="ECO:0007669"/>
    <property type="project" value="TreeGrafter"/>
</dbReference>
<dbReference type="GO" id="GO:0005615">
    <property type="term" value="C:extracellular space"/>
    <property type="evidence" value="ECO:0007669"/>
    <property type="project" value="TreeGrafter"/>
</dbReference>
<keyword evidence="3" id="KW-0272">Extracellular matrix</keyword>
<dbReference type="FunFam" id="3.10.100.10:FF:000002">
    <property type="entry name" value="Hyaluronan proteoglycan link protein 1"/>
    <property type="match status" value="1"/>
</dbReference>
<feature type="domain" description="Ig-like" evidence="11">
    <location>
        <begin position="62"/>
        <end position="161"/>
    </location>
</feature>
<organism evidence="13 14">
    <name type="scientific">Scleropages formosus</name>
    <name type="common">Asian bonytongue</name>
    <name type="synonym">Osteoglossum formosum</name>
    <dbReference type="NCBI Taxonomy" id="113540"/>
    <lineage>
        <taxon>Eukaryota</taxon>
        <taxon>Metazoa</taxon>
        <taxon>Chordata</taxon>
        <taxon>Craniata</taxon>
        <taxon>Vertebrata</taxon>
        <taxon>Euteleostomi</taxon>
        <taxon>Actinopterygii</taxon>
        <taxon>Neopterygii</taxon>
        <taxon>Teleostei</taxon>
        <taxon>Osteoglossocephala</taxon>
        <taxon>Osteoglossomorpha</taxon>
        <taxon>Osteoglossiformes</taxon>
        <taxon>Osteoglossidae</taxon>
        <taxon>Scleropages</taxon>
    </lineage>
</organism>
<sequence>MSACPLLLLLLQLLCFCQTAPGYSNGFFYHDVLNGNGNGEIYFNGVRLYVDTTEAPIFAVRGSNVTLPCRYRYEPELTSPRRTRVKWSWLPAGGSHETDVLAAIGRRHRSFAGFKGRVQLRQDSPGEVSLLLTELHLNDTGRYRCEVIDGLEDESATVDLELRGVVFPYQPPQGRYCLNFLAAQRACEEQDSALATFEQLFAAWEEGLDWCNAGWLADGTVQYPITTPREACGGQGMAPGVRNYGTRHRRLHLYDAFCFSSSLRGNVYFLQHPQKLNFSEAAQACEEDGSQIARVGQLYAAWKFTGLEHCEAGWLADGSVRYPIITPRPNCGSQEPGVRSFGFPAQHNEHGVYCFRTS</sequence>
<evidence type="ECO:0000256" key="7">
    <source>
        <dbReference type="ARBA" id="ARBA00023319"/>
    </source>
</evidence>
<dbReference type="InterPro" id="IPR036179">
    <property type="entry name" value="Ig-like_dom_sf"/>
</dbReference>
<feature type="disulfide bond" evidence="9">
    <location>
        <begin position="285"/>
        <end position="354"/>
    </location>
</feature>
<gene>
    <name evidence="13" type="ORF">Z043_101976</name>
</gene>
<evidence type="ECO:0000256" key="4">
    <source>
        <dbReference type="ARBA" id="ARBA00022737"/>
    </source>
</evidence>
<feature type="disulfide bond" evidence="9">
    <location>
        <begin position="310"/>
        <end position="331"/>
    </location>
</feature>
<dbReference type="Gene3D" id="3.10.100.10">
    <property type="entry name" value="Mannose-Binding Protein A, subunit A"/>
    <property type="match status" value="2"/>
</dbReference>
<dbReference type="FunFam" id="3.10.100.10:FF:000001">
    <property type="entry name" value="Hyaluronan proteoglycan link protein 1"/>
    <property type="match status" value="1"/>
</dbReference>
<keyword evidence="2" id="KW-0964">Secreted</keyword>
<dbReference type="PANTHER" id="PTHR22804:SF40">
    <property type="entry name" value="HYALURONAN AND PROTEOGLYCAN LINK PROTEIN 3"/>
    <property type="match status" value="1"/>
</dbReference>
<evidence type="ECO:0000256" key="10">
    <source>
        <dbReference type="SAM" id="SignalP"/>
    </source>
</evidence>
<dbReference type="GO" id="GO:0002052">
    <property type="term" value="P:positive regulation of neuroblast proliferation"/>
    <property type="evidence" value="ECO:0007669"/>
    <property type="project" value="TreeGrafter"/>
</dbReference>
<dbReference type="EMBL" id="JARO02000447">
    <property type="protein sequence ID" value="KPP78515.1"/>
    <property type="molecule type" value="Genomic_DNA"/>
</dbReference>
<evidence type="ECO:0000256" key="9">
    <source>
        <dbReference type="PROSITE-ProRule" id="PRU00323"/>
    </source>
</evidence>
<keyword evidence="10" id="KW-0732">Signal</keyword>
<comment type="caution">
    <text evidence="13">The sequence shown here is derived from an EMBL/GenBank/DDBJ whole genome shotgun (WGS) entry which is preliminary data.</text>
</comment>
<dbReference type="SUPFAM" id="SSF56436">
    <property type="entry name" value="C-type lectin-like"/>
    <property type="match status" value="2"/>
</dbReference>
<evidence type="ECO:0000313" key="14">
    <source>
        <dbReference type="Proteomes" id="UP000034805"/>
    </source>
</evidence>
<feature type="domain" description="Link" evidence="12">
    <location>
        <begin position="265"/>
        <end position="356"/>
    </location>
</feature>
<proteinExistence type="inferred from homology"/>
<accession>A0A0P7VQL4</accession>
<evidence type="ECO:0000259" key="12">
    <source>
        <dbReference type="PROSITE" id="PS50963"/>
    </source>
</evidence>
<evidence type="ECO:0000256" key="1">
    <source>
        <dbReference type="ARBA" id="ARBA00004498"/>
    </source>
</evidence>
<dbReference type="SUPFAM" id="SSF48726">
    <property type="entry name" value="Immunoglobulin"/>
    <property type="match status" value="1"/>
</dbReference>
<dbReference type="SMART" id="SM00409">
    <property type="entry name" value="IG"/>
    <property type="match status" value="1"/>
</dbReference>
<evidence type="ECO:0000259" key="11">
    <source>
        <dbReference type="PROSITE" id="PS50835"/>
    </source>
</evidence>
<dbReference type="CDD" id="cd03518">
    <property type="entry name" value="Link_domain_HAPLN_module_1"/>
    <property type="match status" value="1"/>
</dbReference>
<dbReference type="PROSITE" id="PS50963">
    <property type="entry name" value="LINK_2"/>
    <property type="match status" value="2"/>
</dbReference>
<comment type="similarity">
    <text evidence="8">Belongs to the HAPLN family.</text>
</comment>
<comment type="caution">
    <text evidence="9">Lacks conserved residue(s) required for the propagation of feature annotation.</text>
</comment>
<keyword evidence="7" id="KW-0393">Immunoglobulin domain</keyword>
<dbReference type="SMART" id="SM00406">
    <property type="entry name" value="IGv"/>
    <property type="match status" value="1"/>
</dbReference>
<dbReference type="Gene3D" id="2.60.40.10">
    <property type="entry name" value="Immunoglobulins"/>
    <property type="match status" value="1"/>
</dbReference>
<dbReference type="Pfam" id="PF00193">
    <property type="entry name" value="Xlink"/>
    <property type="match status" value="2"/>
</dbReference>
<dbReference type="InterPro" id="IPR007110">
    <property type="entry name" value="Ig-like_dom"/>
</dbReference>
<dbReference type="PANTHER" id="PTHR22804">
    <property type="entry name" value="AGGRECAN/VERSICAN PROTEOGLYCAN"/>
    <property type="match status" value="1"/>
</dbReference>
<keyword evidence="4" id="KW-0677">Repeat</keyword>
<evidence type="ECO:0000256" key="5">
    <source>
        <dbReference type="ARBA" id="ARBA00023157"/>
    </source>
</evidence>
<evidence type="ECO:0000313" key="13">
    <source>
        <dbReference type="EMBL" id="KPP78515.1"/>
    </source>
</evidence>
<feature type="domain" description="Link" evidence="12">
    <location>
        <begin position="165"/>
        <end position="260"/>
    </location>
</feature>
<feature type="signal peptide" evidence="10">
    <location>
        <begin position="1"/>
        <end position="19"/>
    </location>
</feature>
<evidence type="ECO:0000256" key="3">
    <source>
        <dbReference type="ARBA" id="ARBA00022530"/>
    </source>
</evidence>
<dbReference type="InterPro" id="IPR013783">
    <property type="entry name" value="Ig-like_fold"/>
</dbReference>
<dbReference type="InterPro" id="IPR003599">
    <property type="entry name" value="Ig_sub"/>
</dbReference>
<evidence type="ECO:0000256" key="8">
    <source>
        <dbReference type="ARBA" id="ARBA00038272"/>
    </source>
</evidence>
<feature type="chain" id="PRO_5006143931" evidence="10">
    <location>
        <begin position="20"/>
        <end position="358"/>
    </location>
</feature>
<dbReference type="Proteomes" id="UP000034805">
    <property type="component" value="Unassembled WGS sequence"/>
</dbReference>
<dbReference type="AlphaFoldDB" id="A0A0P7VQL4"/>
<dbReference type="GO" id="GO:0045202">
    <property type="term" value="C:synapse"/>
    <property type="evidence" value="ECO:0007669"/>
    <property type="project" value="TreeGrafter"/>
</dbReference>
<dbReference type="PRINTS" id="PR01265">
    <property type="entry name" value="LINKMODULE"/>
</dbReference>
<name>A0A0P7VQL4_SCLFO</name>
<dbReference type="CDD" id="cd03519">
    <property type="entry name" value="Link_domain_HAPLN_module_2"/>
    <property type="match status" value="1"/>
</dbReference>
<dbReference type="GO" id="GO:0072534">
    <property type="term" value="C:perineuronal net"/>
    <property type="evidence" value="ECO:0007669"/>
    <property type="project" value="TreeGrafter"/>
</dbReference>
<keyword evidence="6" id="KW-0373">Hyaluronic acid</keyword>
<dbReference type="PROSITE" id="PS01241">
    <property type="entry name" value="LINK_1"/>
    <property type="match status" value="2"/>
</dbReference>
<dbReference type="InterPro" id="IPR016186">
    <property type="entry name" value="C-type_lectin-like/link_sf"/>
</dbReference>
<feature type="disulfide bond" evidence="9">
    <location>
        <begin position="211"/>
        <end position="232"/>
    </location>
</feature>
<comment type="subcellular location">
    <subcellularLocation>
        <location evidence="1">Secreted</location>
        <location evidence="1">Extracellular space</location>
        <location evidence="1">Extracellular matrix</location>
    </subcellularLocation>
</comment>
<dbReference type="GO" id="GO:0007155">
    <property type="term" value="P:cell adhesion"/>
    <property type="evidence" value="ECO:0007669"/>
    <property type="project" value="InterPro"/>
</dbReference>